<dbReference type="GO" id="GO:0005525">
    <property type="term" value="F:GTP binding"/>
    <property type="evidence" value="ECO:0007669"/>
    <property type="project" value="UniProtKB-KW"/>
</dbReference>
<dbReference type="Proteomes" id="UP001222027">
    <property type="component" value="Unassembled WGS sequence"/>
</dbReference>
<dbReference type="PANTHER" id="PTHR45782">
    <property type="entry name" value="MITOCHONDRIAL RIBOSOME-ASSOCIATED GTPASE 1"/>
    <property type="match status" value="1"/>
</dbReference>
<dbReference type="EMBL" id="JAQQAF010000001">
    <property type="protein sequence ID" value="KAJ8510826.1"/>
    <property type="molecule type" value="Genomic_DNA"/>
</dbReference>
<keyword evidence="1" id="KW-0547">Nucleotide-binding</keyword>
<keyword evidence="5" id="KW-1185">Reference proteome</keyword>
<comment type="caution">
    <text evidence="4">The sequence shown here is derived from an EMBL/GenBank/DDBJ whole genome shotgun (WGS) entry which is preliminary data.</text>
</comment>
<evidence type="ECO:0000256" key="2">
    <source>
        <dbReference type="ARBA" id="ARBA00023134"/>
    </source>
</evidence>
<feature type="domain" description="G" evidence="3">
    <location>
        <begin position="140"/>
        <end position="236"/>
    </location>
</feature>
<evidence type="ECO:0000256" key="1">
    <source>
        <dbReference type="ARBA" id="ARBA00022741"/>
    </source>
</evidence>
<name>A0AAV8QI89_ENSVE</name>
<evidence type="ECO:0000259" key="3">
    <source>
        <dbReference type="Pfam" id="PF01926"/>
    </source>
</evidence>
<proteinExistence type="predicted"/>
<dbReference type="SUPFAM" id="SSF52540">
    <property type="entry name" value="P-loop containing nucleoside triphosphate hydrolases"/>
    <property type="match status" value="1"/>
</dbReference>
<evidence type="ECO:0000313" key="5">
    <source>
        <dbReference type="Proteomes" id="UP001222027"/>
    </source>
</evidence>
<dbReference type="CDD" id="cd01856">
    <property type="entry name" value="YlqF"/>
    <property type="match status" value="1"/>
</dbReference>
<dbReference type="PANTHER" id="PTHR45782:SF1">
    <property type="entry name" value="DAR GTPASE 2, MITOCHONDRIAL"/>
    <property type="match status" value="1"/>
</dbReference>
<keyword evidence="2" id="KW-0342">GTP-binding</keyword>
<dbReference type="GO" id="GO:0005739">
    <property type="term" value="C:mitochondrion"/>
    <property type="evidence" value="ECO:0007669"/>
    <property type="project" value="TreeGrafter"/>
</dbReference>
<gene>
    <name evidence="4" type="ORF">OPV22_001260</name>
</gene>
<reference evidence="4 5" key="1">
    <citation type="submission" date="2022-12" db="EMBL/GenBank/DDBJ databases">
        <title>Chromosome-scale assembly of the Ensete ventricosum genome.</title>
        <authorList>
            <person name="Dussert Y."/>
            <person name="Stocks J."/>
            <person name="Wendawek A."/>
            <person name="Woldeyes F."/>
            <person name="Nichols R.A."/>
            <person name="Borrell J.S."/>
        </authorList>
    </citation>
    <scope>NUCLEOTIDE SEQUENCE [LARGE SCALE GENOMIC DNA]</scope>
    <source>
        <strain evidence="5">cv. Maze</strain>
        <tissue evidence="4">Seeds</tissue>
    </source>
</reference>
<dbReference type="GO" id="GO:0032543">
    <property type="term" value="P:mitochondrial translation"/>
    <property type="evidence" value="ECO:0007669"/>
    <property type="project" value="TreeGrafter"/>
</dbReference>
<sequence>MATLASFSSRLGAVVRELASKKEPGGWYGRHMAAAERAILDRIPLVDLVVEVRDARIPSTSAFECLRKACCSHKQVIVLNKVDLADNFLTERWLEHFKNQNYIAYGLNAHNKDSIKELLRILRARVKELKVGESNYTATILLTGIPNVGKSAIANSMHQIGRIGAAEKGKLKHAVVNPHPGETKDISSYKIASHPNLYVLDSPGILRLKIAHNDMGAKLALTGAMEDFLIGEYDLARYFLAILNLSEEYKRWEKLKNTLDDTLSSVSLEKHVVDCDTVQRKPRQYPSDHTQDFIVKDVRQTLFKTISSFEGHLEEENDMERIIESQFIALQEALKVSSESSEDRYKTVAVKLLNLYRTGRLGRYTLDLVSNHEIDASLLCEDLSSTEIRQTKMSLVQTA</sequence>
<protein>
    <recommendedName>
        <fullName evidence="3">G domain-containing protein</fullName>
    </recommendedName>
</protein>
<evidence type="ECO:0000313" key="4">
    <source>
        <dbReference type="EMBL" id="KAJ8510826.1"/>
    </source>
</evidence>
<dbReference type="AlphaFoldDB" id="A0AAV8QI89"/>
<dbReference type="InterPro" id="IPR027417">
    <property type="entry name" value="P-loop_NTPase"/>
</dbReference>
<organism evidence="4 5">
    <name type="scientific">Ensete ventricosum</name>
    <name type="common">Abyssinian banana</name>
    <name type="synonym">Musa ensete</name>
    <dbReference type="NCBI Taxonomy" id="4639"/>
    <lineage>
        <taxon>Eukaryota</taxon>
        <taxon>Viridiplantae</taxon>
        <taxon>Streptophyta</taxon>
        <taxon>Embryophyta</taxon>
        <taxon>Tracheophyta</taxon>
        <taxon>Spermatophyta</taxon>
        <taxon>Magnoliopsida</taxon>
        <taxon>Liliopsida</taxon>
        <taxon>Zingiberales</taxon>
        <taxon>Musaceae</taxon>
        <taxon>Ensete</taxon>
    </lineage>
</organism>
<dbReference type="Pfam" id="PF01926">
    <property type="entry name" value="MMR_HSR1"/>
    <property type="match status" value="1"/>
</dbReference>
<accession>A0AAV8QI89</accession>
<dbReference type="InterPro" id="IPR006073">
    <property type="entry name" value="GTP-bd"/>
</dbReference>
<dbReference type="Gene3D" id="3.40.50.300">
    <property type="entry name" value="P-loop containing nucleotide triphosphate hydrolases"/>
    <property type="match status" value="1"/>
</dbReference>
<dbReference type="GO" id="GO:0003924">
    <property type="term" value="F:GTPase activity"/>
    <property type="evidence" value="ECO:0007669"/>
    <property type="project" value="TreeGrafter"/>
</dbReference>